<feature type="transmembrane region" description="Helical" evidence="12">
    <location>
        <begin position="153"/>
        <end position="171"/>
    </location>
</feature>
<dbReference type="SUPFAM" id="SSF47473">
    <property type="entry name" value="EF-hand"/>
    <property type="match status" value="1"/>
</dbReference>
<keyword evidence="8" id="KW-0720">Serine protease</keyword>
<dbReference type="InterPro" id="IPR051739">
    <property type="entry name" value="Rhomboid_IM_Serine_Proteases"/>
</dbReference>
<dbReference type="InterPro" id="IPR035952">
    <property type="entry name" value="Rhomboid-like_sf"/>
</dbReference>
<dbReference type="GO" id="GO:0004252">
    <property type="term" value="F:serine-type endopeptidase activity"/>
    <property type="evidence" value="ECO:0007669"/>
    <property type="project" value="InterPro"/>
</dbReference>
<evidence type="ECO:0000256" key="9">
    <source>
        <dbReference type="ARBA" id="ARBA00022837"/>
    </source>
</evidence>
<reference evidence="16" key="1">
    <citation type="submission" date="2017-02" db="UniProtKB">
        <authorList>
            <consortium name="WormBaseParasite"/>
        </authorList>
    </citation>
    <scope>IDENTIFICATION</scope>
</reference>
<evidence type="ECO:0000256" key="3">
    <source>
        <dbReference type="ARBA" id="ARBA00009045"/>
    </source>
</evidence>
<comment type="subcellular location">
    <subcellularLocation>
        <location evidence="2">Membrane</location>
        <topology evidence="2">Multi-pass membrane protein</topology>
    </subcellularLocation>
</comment>
<evidence type="ECO:0000256" key="7">
    <source>
        <dbReference type="ARBA" id="ARBA00022801"/>
    </source>
</evidence>
<dbReference type="PROSITE" id="PS50222">
    <property type="entry name" value="EF_HAND_2"/>
    <property type="match status" value="2"/>
</dbReference>
<feature type="transmembrane region" description="Helical" evidence="12">
    <location>
        <begin position="239"/>
        <end position="256"/>
    </location>
</feature>
<evidence type="ECO:0000256" key="1">
    <source>
        <dbReference type="ARBA" id="ARBA00000156"/>
    </source>
</evidence>
<dbReference type="Gene3D" id="1.10.238.10">
    <property type="entry name" value="EF-hand"/>
    <property type="match status" value="1"/>
</dbReference>
<dbReference type="CDD" id="cd00051">
    <property type="entry name" value="EFh"/>
    <property type="match status" value="1"/>
</dbReference>
<dbReference type="GO" id="GO:0016020">
    <property type="term" value="C:membrane"/>
    <property type="evidence" value="ECO:0007669"/>
    <property type="project" value="UniProtKB-SubCell"/>
</dbReference>
<evidence type="ECO:0000256" key="10">
    <source>
        <dbReference type="ARBA" id="ARBA00022989"/>
    </source>
</evidence>
<keyword evidence="11 12" id="KW-0472">Membrane</keyword>
<evidence type="ECO:0000256" key="11">
    <source>
        <dbReference type="ARBA" id="ARBA00023136"/>
    </source>
</evidence>
<evidence type="ECO:0000256" key="2">
    <source>
        <dbReference type="ARBA" id="ARBA00004141"/>
    </source>
</evidence>
<evidence type="ECO:0000259" key="13">
    <source>
        <dbReference type="PROSITE" id="PS50222"/>
    </source>
</evidence>
<dbReference type="PANTHER" id="PTHR45840">
    <property type="entry name" value="RHOMBOID-RELATED PROTEIN"/>
    <property type="match status" value="1"/>
</dbReference>
<feature type="transmembrane region" description="Helical" evidence="12">
    <location>
        <begin position="323"/>
        <end position="341"/>
    </location>
</feature>
<dbReference type="InterPro" id="IPR018247">
    <property type="entry name" value="EF_Hand_1_Ca_BS"/>
</dbReference>
<dbReference type="InterPro" id="IPR002048">
    <property type="entry name" value="EF_hand_dom"/>
</dbReference>
<feature type="domain" description="EF-hand" evidence="13">
    <location>
        <begin position="82"/>
        <end position="117"/>
    </location>
</feature>
<keyword evidence="9" id="KW-0106">Calcium</keyword>
<comment type="similarity">
    <text evidence="3">Belongs to the peptidase S54 family.</text>
</comment>
<dbReference type="Gene3D" id="1.20.1540.10">
    <property type="entry name" value="Rhomboid-like"/>
    <property type="match status" value="1"/>
</dbReference>
<evidence type="ECO:0000313" key="15">
    <source>
        <dbReference type="Proteomes" id="UP000267096"/>
    </source>
</evidence>
<feature type="domain" description="EF-hand" evidence="13">
    <location>
        <begin position="55"/>
        <end position="79"/>
    </location>
</feature>
<dbReference type="InterPro" id="IPR022764">
    <property type="entry name" value="Peptidase_S54_rhomboid_dom"/>
</dbReference>
<feature type="transmembrane region" description="Helical" evidence="12">
    <location>
        <begin position="289"/>
        <end position="311"/>
    </location>
</feature>
<evidence type="ECO:0000256" key="6">
    <source>
        <dbReference type="ARBA" id="ARBA00022692"/>
    </source>
</evidence>
<dbReference type="AlphaFoldDB" id="A0A0M3K0H3"/>
<protein>
    <recommendedName>
        <fullName evidence="4">rhomboid protease</fullName>
        <ecNumber evidence="4">3.4.21.105</ecNumber>
    </recommendedName>
</protein>
<sequence>MTDFSTRVGDGLSEGARESAMKGSVTSAYLSVTSAMNREPIITSKTDQKPSDELQFDTNHDGYIPTHDLRRFVRQSAYSFGLTTEEADALLMNVDKNNDHLVDFPEFCQLMSKAKRMHMRGVMFRAAQLVVPRSNRLASYSYLQHYKCLPPPVFMILISVIQTAVYAYYVVDMNSGIEINGPVPIKSPLIFNPHKTYEIWRYLTYMFIHIGIYHLIFNVLTQILLGVPLELVHKQWRVALVYLSGVMAGSLCVSVVDPNTYLAGASGGVYALLAAHISELVMNWSEMEFAIIRCVVLITLISSDIGVAVYQRYYIDIVDKVSYVSHIGGFLAGILMGIIVLRNFRKKRWERVLWWIALIVFTLLICLLIVLDVLPRIL</sequence>
<dbReference type="PANTHER" id="PTHR45840:SF9">
    <property type="entry name" value="INACTIVE RHOMBOID-RELATED PROTEIN 2"/>
    <property type="match status" value="1"/>
</dbReference>
<evidence type="ECO:0000313" key="16">
    <source>
        <dbReference type="WBParaSite" id="ASIM_0001431001-mRNA-1"/>
    </source>
</evidence>
<dbReference type="OrthoDB" id="418595at2759"/>
<feature type="transmembrane region" description="Helical" evidence="12">
    <location>
        <begin position="262"/>
        <end position="282"/>
    </location>
</feature>
<dbReference type="FunFam" id="1.20.1540.10:FF:000007">
    <property type="entry name" value="Rhomboid like 2"/>
    <property type="match status" value="1"/>
</dbReference>
<dbReference type="InterPro" id="IPR011992">
    <property type="entry name" value="EF-hand-dom_pair"/>
</dbReference>
<evidence type="ECO:0000256" key="4">
    <source>
        <dbReference type="ARBA" id="ARBA00013039"/>
    </source>
</evidence>
<dbReference type="Pfam" id="PF01694">
    <property type="entry name" value="Rhomboid"/>
    <property type="match status" value="1"/>
</dbReference>
<feature type="transmembrane region" description="Helical" evidence="12">
    <location>
        <begin position="353"/>
        <end position="374"/>
    </location>
</feature>
<comment type="catalytic activity">
    <reaction evidence="1">
        <text>Cleaves type-1 transmembrane domains using a catalytic dyad composed of serine and histidine that are contributed by different transmembrane domains.</text>
        <dbReference type="EC" id="3.4.21.105"/>
    </reaction>
</comment>
<proteinExistence type="inferred from homology"/>
<dbReference type="PROSITE" id="PS00018">
    <property type="entry name" value="EF_HAND_1"/>
    <property type="match status" value="1"/>
</dbReference>
<evidence type="ECO:0000256" key="5">
    <source>
        <dbReference type="ARBA" id="ARBA00022670"/>
    </source>
</evidence>
<keyword evidence="15" id="KW-1185">Reference proteome</keyword>
<feature type="transmembrane region" description="Helical" evidence="12">
    <location>
        <begin position="202"/>
        <end position="227"/>
    </location>
</feature>
<dbReference type="GO" id="GO:0005509">
    <property type="term" value="F:calcium ion binding"/>
    <property type="evidence" value="ECO:0007669"/>
    <property type="project" value="InterPro"/>
</dbReference>
<evidence type="ECO:0000313" key="14">
    <source>
        <dbReference type="EMBL" id="VDK50455.1"/>
    </source>
</evidence>
<dbReference type="EMBL" id="UYRR01031484">
    <property type="protein sequence ID" value="VDK50455.1"/>
    <property type="molecule type" value="Genomic_DNA"/>
</dbReference>
<dbReference type="GO" id="GO:0006508">
    <property type="term" value="P:proteolysis"/>
    <property type="evidence" value="ECO:0007669"/>
    <property type="project" value="UniProtKB-KW"/>
</dbReference>
<reference evidence="14 15" key="2">
    <citation type="submission" date="2018-11" db="EMBL/GenBank/DDBJ databases">
        <authorList>
            <consortium name="Pathogen Informatics"/>
        </authorList>
    </citation>
    <scope>NUCLEOTIDE SEQUENCE [LARGE SCALE GENOMIC DNA]</scope>
</reference>
<keyword evidence="7" id="KW-0378">Hydrolase</keyword>
<organism evidence="16">
    <name type="scientific">Anisakis simplex</name>
    <name type="common">Herring worm</name>
    <dbReference type="NCBI Taxonomy" id="6269"/>
    <lineage>
        <taxon>Eukaryota</taxon>
        <taxon>Metazoa</taxon>
        <taxon>Ecdysozoa</taxon>
        <taxon>Nematoda</taxon>
        <taxon>Chromadorea</taxon>
        <taxon>Rhabditida</taxon>
        <taxon>Spirurina</taxon>
        <taxon>Ascaridomorpha</taxon>
        <taxon>Ascaridoidea</taxon>
        <taxon>Anisakidae</taxon>
        <taxon>Anisakis</taxon>
        <taxon>Anisakis simplex complex</taxon>
    </lineage>
</organism>
<evidence type="ECO:0000256" key="8">
    <source>
        <dbReference type="ARBA" id="ARBA00022825"/>
    </source>
</evidence>
<dbReference type="Pfam" id="PF13499">
    <property type="entry name" value="EF-hand_7"/>
    <property type="match status" value="1"/>
</dbReference>
<keyword evidence="10 12" id="KW-1133">Transmembrane helix</keyword>
<evidence type="ECO:0000256" key="12">
    <source>
        <dbReference type="SAM" id="Phobius"/>
    </source>
</evidence>
<gene>
    <name evidence="14" type="ORF">ASIM_LOCUS13738</name>
</gene>
<keyword evidence="6 12" id="KW-0812">Transmembrane</keyword>
<dbReference type="Proteomes" id="UP000267096">
    <property type="component" value="Unassembled WGS sequence"/>
</dbReference>
<dbReference type="EC" id="3.4.21.105" evidence="4"/>
<name>A0A0M3K0H3_ANISI</name>
<keyword evidence="5" id="KW-0645">Protease</keyword>
<dbReference type="SUPFAM" id="SSF144091">
    <property type="entry name" value="Rhomboid-like"/>
    <property type="match status" value="1"/>
</dbReference>
<dbReference type="SMART" id="SM00054">
    <property type="entry name" value="EFh"/>
    <property type="match status" value="2"/>
</dbReference>
<accession>A0A0M3K0H3</accession>
<dbReference type="WBParaSite" id="ASIM_0001431001-mRNA-1">
    <property type="protein sequence ID" value="ASIM_0001431001-mRNA-1"/>
    <property type="gene ID" value="ASIM_0001431001"/>
</dbReference>